<reference evidence="6" key="1">
    <citation type="submission" date="2017-03" db="EMBL/GenBank/DDBJ databases">
        <title>Genomes of endolithic fungi from Antarctica.</title>
        <authorList>
            <person name="Coleine C."/>
            <person name="Masonjones S."/>
            <person name="Stajich J.E."/>
        </authorList>
    </citation>
    <scope>NUCLEOTIDE SEQUENCE [LARGE SCALE GENOMIC DNA]</scope>
    <source>
        <strain evidence="6">CCFEE 5527</strain>
    </source>
</reference>
<comment type="caution">
    <text evidence="5">The sequence shown here is derived from an EMBL/GenBank/DDBJ whole genome shotgun (WGS) entry which is preliminary data.</text>
</comment>
<dbReference type="CDD" id="cd04730">
    <property type="entry name" value="NPD_like"/>
    <property type="match status" value="1"/>
</dbReference>
<dbReference type="InterPro" id="IPR013785">
    <property type="entry name" value="Aldolase_TIM"/>
</dbReference>
<sequence>MRIPYAPSEPPSGSSPLVQDIYTRIAARRSPRPLIPLDLALLHNPAIADGYNALLGAIRTKSSLDEGLMELSICYIAVLTNAVYEWKAHSALAVKAGVGKEKLERLLRRDREWEGYTELERAVLAYTEESTIKVAVSDEVFERTRRLLGSDQKIMELQITIGAYNMVSRFLVGLDVTESNGGEMVPLIVNAPMGGIAHASLASAVHQAGGFGFIGAAIDLDSADKQVSIAAETLEVTNEGLLPIGIGFLTFAVSVDKVANLVRARKPAVVWLSMPKSIDDFTPWTKAIREASPKTRVWLQIGSVATALAVAQSCTPDAICLQGSDAGGHGCEQGAGVISLVPEVYDAFAAESIDIPLLAAGGIVDGRGVAAALVLGATGVVLGTRFLAARETNLHQNYRAAILAARDGGVVTTRSKLFDNLPGENIWPGYIDGRSLIIESYRDHVAGVDISEIRRLYKDAVAADDRGYASEGKGRAAMWAGTGVGLVTTEQSAAEILEEVRQDALASLKRVQARL</sequence>
<dbReference type="InterPro" id="IPR003779">
    <property type="entry name" value="CMD-like"/>
</dbReference>
<feature type="domain" description="Carboxymuconolactone decarboxylase-like" evidence="4">
    <location>
        <begin position="45"/>
        <end position="128"/>
    </location>
</feature>
<dbReference type="InterPro" id="IPR029032">
    <property type="entry name" value="AhpD-like"/>
</dbReference>
<dbReference type="InterPro" id="IPR004136">
    <property type="entry name" value="NMO"/>
</dbReference>
<dbReference type="Gene3D" id="3.20.20.70">
    <property type="entry name" value="Aldolase class I"/>
    <property type="match status" value="1"/>
</dbReference>
<evidence type="ECO:0000259" key="4">
    <source>
        <dbReference type="Pfam" id="PF02627"/>
    </source>
</evidence>
<organism evidence="5 6">
    <name type="scientific">Cryoendolithus antarcticus</name>
    <dbReference type="NCBI Taxonomy" id="1507870"/>
    <lineage>
        <taxon>Eukaryota</taxon>
        <taxon>Fungi</taxon>
        <taxon>Dikarya</taxon>
        <taxon>Ascomycota</taxon>
        <taxon>Pezizomycotina</taxon>
        <taxon>Dothideomycetes</taxon>
        <taxon>Dothideomycetidae</taxon>
        <taxon>Cladosporiales</taxon>
        <taxon>Cladosporiaceae</taxon>
        <taxon>Cryoendolithus</taxon>
    </lineage>
</organism>
<keyword evidence="1" id="KW-0285">Flavoprotein</keyword>
<name>A0A1V8T8W0_9PEZI</name>
<evidence type="ECO:0000313" key="6">
    <source>
        <dbReference type="Proteomes" id="UP000192596"/>
    </source>
</evidence>
<evidence type="ECO:0000313" key="5">
    <source>
        <dbReference type="EMBL" id="OQO07714.1"/>
    </source>
</evidence>
<dbReference type="PANTHER" id="PTHR32332">
    <property type="entry name" value="2-NITROPROPANE DIOXYGENASE"/>
    <property type="match status" value="1"/>
</dbReference>
<dbReference type="GO" id="GO:0051920">
    <property type="term" value="F:peroxiredoxin activity"/>
    <property type="evidence" value="ECO:0007669"/>
    <property type="project" value="InterPro"/>
</dbReference>
<evidence type="ECO:0000256" key="3">
    <source>
        <dbReference type="ARBA" id="ARBA00023002"/>
    </source>
</evidence>
<evidence type="ECO:0000256" key="1">
    <source>
        <dbReference type="ARBA" id="ARBA00022630"/>
    </source>
</evidence>
<gene>
    <name evidence="5" type="ORF">B0A48_07411</name>
</gene>
<dbReference type="SUPFAM" id="SSF69118">
    <property type="entry name" value="AhpD-like"/>
    <property type="match status" value="1"/>
</dbReference>
<dbReference type="Gene3D" id="1.20.1290.10">
    <property type="entry name" value="AhpD-like"/>
    <property type="match status" value="1"/>
</dbReference>
<dbReference type="GO" id="GO:0018580">
    <property type="term" value="F:nitronate monooxygenase activity"/>
    <property type="evidence" value="ECO:0007669"/>
    <property type="project" value="InterPro"/>
</dbReference>
<dbReference type="AlphaFoldDB" id="A0A1V8T8W0"/>
<dbReference type="Proteomes" id="UP000192596">
    <property type="component" value="Unassembled WGS sequence"/>
</dbReference>
<dbReference type="EMBL" id="NAJO01000014">
    <property type="protein sequence ID" value="OQO07714.1"/>
    <property type="molecule type" value="Genomic_DNA"/>
</dbReference>
<dbReference type="InParanoid" id="A0A1V8T8W0"/>
<accession>A0A1V8T8W0</accession>
<dbReference type="Pfam" id="PF02627">
    <property type="entry name" value="CMD"/>
    <property type="match status" value="1"/>
</dbReference>
<protein>
    <recommendedName>
        <fullName evidence="4">Carboxymuconolactone decarboxylase-like domain-containing protein</fullName>
    </recommendedName>
</protein>
<dbReference type="PANTHER" id="PTHR32332:SF34">
    <property type="entry name" value="2-NITROPROPANE DIOXYGENASE FAMILY, PUTATIVE-RELATED"/>
    <property type="match status" value="1"/>
</dbReference>
<dbReference type="STRING" id="1507870.A0A1V8T8W0"/>
<keyword evidence="3" id="KW-0560">Oxidoreductase</keyword>
<keyword evidence="2" id="KW-0288">FMN</keyword>
<evidence type="ECO:0000256" key="2">
    <source>
        <dbReference type="ARBA" id="ARBA00022643"/>
    </source>
</evidence>
<dbReference type="OrthoDB" id="9998495at2759"/>
<dbReference type="SUPFAM" id="SSF51412">
    <property type="entry name" value="Inosine monophosphate dehydrogenase (IMPDH)"/>
    <property type="match status" value="1"/>
</dbReference>
<proteinExistence type="predicted"/>
<dbReference type="Pfam" id="PF03060">
    <property type="entry name" value="NMO"/>
    <property type="match status" value="1"/>
</dbReference>
<keyword evidence="6" id="KW-1185">Reference proteome</keyword>